<reference evidence="2" key="1">
    <citation type="journal article" date="2022" name="bioRxiv">
        <title>Sequencing and chromosome-scale assembly of the giantPleurodeles waltlgenome.</title>
        <authorList>
            <person name="Brown T."/>
            <person name="Elewa A."/>
            <person name="Iarovenko S."/>
            <person name="Subramanian E."/>
            <person name="Araus A.J."/>
            <person name="Petzold A."/>
            <person name="Susuki M."/>
            <person name="Suzuki K.-i.T."/>
            <person name="Hayashi T."/>
            <person name="Toyoda A."/>
            <person name="Oliveira C."/>
            <person name="Osipova E."/>
            <person name="Leigh N.D."/>
            <person name="Simon A."/>
            <person name="Yun M.H."/>
        </authorList>
    </citation>
    <scope>NUCLEOTIDE SEQUENCE</scope>
    <source>
        <strain evidence="2">20211129_DDA</strain>
        <tissue evidence="2">Liver</tissue>
    </source>
</reference>
<evidence type="ECO:0000313" key="3">
    <source>
        <dbReference type="Proteomes" id="UP001066276"/>
    </source>
</evidence>
<comment type="caution">
    <text evidence="2">The sequence shown here is derived from an EMBL/GenBank/DDBJ whole genome shotgun (WGS) entry which is preliminary data.</text>
</comment>
<feature type="compositionally biased region" description="Low complexity" evidence="1">
    <location>
        <begin position="29"/>
        <end position="38"/>
    </location>
</feature>
<name>A0AAV7VDG5_PLEWA</name>
<proteinExistence type="predicted"/>
<sequence length="91" mass="10147">MRGLHHGNGLGKEGAKAWTAGKKKRRGTGARTGPAAAPSQEQIKAAQMKAVRDPRGTTEIWLSDRWRELAVELEQSNQVLEQNLRWISCLR</sequence>
<gene>
    <name evidence="2" type="ORF">NDU88_002498</name>
</gene>
<accession>A0AAV7VDG5</accession>
<evidence type="ECO:0000256" key="1">
    <source>
        <dbReference type="SAM" id="MobiDB-lite"/>
    </source>
</evidence>
<dbReference type="Proteomes" id="UP001066276">
    <property type="component" value="Chromosome 2_1"/>
</dbReference>
<keyword evidence="3" id="KW-1185">Reference proteome</keyword>
<protein>
    <submittedName>
        <fullName evidence="2">Uncharacterized protein</fullName>
    </submittedName>
</protein>
<dbReference type="EMBL" id="JANPWB010000003">
    <property type="protein sequence ID" value="KAJ1198659.1"/>
    <property type="molecule type" value="Genomic_DNA"/>
</dbReference>
<feature type="region of interest" description="Disordered" evidence="1">
    <location>
        <begin position="1"/>
        <end position="51"/>
    </location>
</feature>
<organism evidence="2 3">
    <name type="scientific">Pleurodeles waltl</name>
    <name type="common">Iberian ribbed newt</name>
    <dbReference type="NCBI Taxonomy" id="8319"/>
    <lineage>
        <taxon>Eukaryota</taxon>
        <taxon>Metazoa</taxon>
        <taxon>Chordata</taxon>
        <taxon>Craniata</taxon>
        <taxon>Vertebrata</taxon>
        <taxon>Euteleostomi</taxon>
        <taxon>Amphibia</taxon>
        <taxon>Batrachia</taxon>
        <taxon>Caudata</taxon>
        <taxon>Salamandroidea</taxon>
        <taxon>Salamandridae</taxon>
        <taxon>Pleurodelinae</taxon>
        <taxon>Pleurodeles</taxon>
    </lineage>
</organism>
<feature type="compositionally biased region" description="Gly residues" evidence="1">
    <location>
        <begin position="1"/>
        <end position="12"/>
    </location>
</feature>
<evidence type="ECO:0000313" key="2">
    <source>
        <dbReference type="EMBL" id="KAJ1198659.1"/>
    </source>
</evidence>
<dbReference type="AlphaFoldDB" id="A0AAV7VDG5"/>